<feature type="region of interest" description="Disordered" evidence="3">
    <location>
        <begin position="431"/>
        <end position="471"/>
    </location>
</feature>
<evidence type="ECO:0000313" key="6">
    <source>
        <dbReference type="Proteomes" id="UP001217918"/>
    </source>
</evidence>
<dbReference type="Pfam" id="PF00617">
    <property type="entry name" value="RasGEF"/>
    <property type="match status" value="1"/>
</dbReference>
<dbReference type="Gene3D" id="1.10.840.10">
    <property type="entry name" value="Ras guanine-nucleotide exchange factors catalytic domain"/>
    <property type="match status" value="1"/>
</dbReference>
<keyword evidence="1 2" id="KW-0344">Guanine-nucleotide releasing factor</keyword>
<dbReference type="InterPro" id="IPR027417">
    <property type="entry name" value="P-loop_NTPase"/>
</dbReference>
<dbReference type="EMBL" id="JAQQPM010000005">
    <property type="protein sequence ID" value="KAK2071917.1"/>
    <property type="molecule type" value="Genomic_DNA"/>
</dbReference>
<dbReference type="InterPro" id="IPR008937">
    <property type="entry name" value="Ras-like_GEF"/>
</dbReference>
<dbReference type="Proteomes" id="UP001217918">
    <property type="component" value="Unassembled WGS sequence"/>
</dbReference>
<evidence type="ECO:0000256" key="3">
    <source>
        <dbReference type="SAM" id="MobiDB-lite"/>
    </source>
</evidence>
<keyword evidence="6" id="KW-1185">Reference proteome</keyword>
<dbReference type="AlphaFoldDB" id="A0AAD9I7V8"/>
<dbReference type="GO" id="GO:0005085">
    <property type="term" value="F:guanyl-nucleotide exchange factor activity"/>
    <property type="evidence" value="ECO:0007669"/>
    <property type="project" value="UniProtKB-KW"/>
</dbReference>
<evidence type="ECO:0000256" key="1">
    <source>
        <dbReference type="ARBA" id="ARBA00022658"/>
    </source>
</evidence>
<feature type="region of interest" description="Disordered" evidence="3">
    <location>
        <begin position="485"/>
        <end position="522"/>
    </location>
</feature>
<evidence type="ECO:0000256" key="2">
    <source>
        <dbReference type="PROSITE-ProRule" id="PRU00168"/>
    </source>
</evidence>
<dbReference type="InterPro" id="IPR001895">
    <property type="entry name" value="RASGEF_cat_dom"/>
</dbReference>
<feature type="domain" description="Ras-GEF" evidence="4">
    <location>
        <begin position="772"/>
        <end position="1010"/>
    </location>
</feature>
<gene>
    <name evidence="5" type="ORF">P8C59_006302</name>
</gene>
<dbReference type="PROSITE" id="PS50009">
    <property type="entry name" value="RASGEF_CAT"/>
    <property type="match status" value="1"/>
</dbReference>
<reference evidence="5" key="1">
    <citation type="journal article" date="2023" name="Mol. Plant Microbe Interact.">
        <title>Elucidating the Obligate Nature and Biological Capacity of an Invasive Fungal Corn Pathogen.</title>
        <authorList>
            <person name="MacCready J.S."/>
            <person name="Roggenkamp E.M."/>
            <person name="Gdanetz K."/>
            <person name="Chilvers M.I."/>
        </authorList>
    </citation>
    <scope>NUCLEOTIDE SEQUENCE</scope>
    <source>
        <strain evidence="5">PM02</strain>
    </source>
</reference>
<dbReference type="PANTHER" id="PTHR23113">
    <property type="entry name" value="GUANINE NUCLEOTIDE EXCHANGE FACTOR"/>
    <property type="match status" value="1"/>
</dbReference>
<evidence type="ECO:0000259" key="4">
    <source>
        <dbReference type="PROSITE" id="PS50009"/>
    </source>
</evidence>
<dbReference type="PANTHER" id="PTHR23113:SF348">
    <property type="entry name" value="GUANYL-NUCLEOTIDE EXCHANGE FACTOR RASGEF, PUTATIVE (AFU_ORTHOLOGUE AFUA_1G04700)-RELATED"/>
    <property type="match status" value="1"/>
</dbReference>
<feature type="compositionally biased region" description="Basic and acidic residues" evidence="3">
    <location>
        <begin position="682"/>
        <end position="696"/>
    </location>
</feature>
<dbReference type="InterPro" id="IPR036964">
    <property type="entry name" value="RASGEF_cat_dom_sf"/>
</dbReference>
<dbReference type="InterPro" id="IPR023578">
    <property type="entry name" value="Ras_GEF_dom_sf"/>
</dbReference>
<dbReference type="GO" id="GO:0005886">
    <property type="term" value="C:plasma membrane"/>
    <property type="evidence" value="ECO:0007669"/>
    <property type="project" value="TreeGrafter"/>
</dbReference>
<dbReference type="Gene3D" id="3.40.50.300">
    <property type="entry name" value="P-loop containing nucleotide triphosphate hydrolases"/>
    <property type="match status" value="1"/>
</dbReference>
<feature type="region of interest" description="Disordered" evidence="3">
    <location>
        <begin position="663"/>
        <end position="732"/>
    </location>
</feature>
<dbReference type="SMART" id="SM00147">
    <property type="entry name" value="RasGEF"/>
    <property type="match status" value="1"/>
</dbReference>
<proteinExistence type="predicted"/>
<dbReference type="SUPFAM" id="SSF52540">
    <property type="entry name" value="P-loop containing nucleoside triphosphate hydrolases"/>
    <property type="match status" value="1"/>
</dbReference>
<evidence type="ECO:0000313" key="5">
    <source>
        <dbReference type="EMBL" id="KAK2071917.1"/>
    </source>
</evidence>
<accession>A0AAD9I7V8</accession>
<dbReference type="GO" id="GO:0007265">
    <property type="term" value="P:Ras protein signal transduction"/>
    <property type="evidence" value="ECO:0007669"/>
    <property type="project" value="TreeGrafter"/>
</dbReference>
<feature type="compositionally biased region" description="Low complexity" evidence="3">
    <location>
        <begin position="697"/>
        <end position="713"/>
    </location>
</feature>
<sequence length="1027" mass="113295">MYCSVGCSRIHHAKHLPVPEVPPKAAAPEPETPKTFQQHDPYKILLDHSADIQRLFKKHPDLKTALVDIQRATDPPAESHRHFTSPMLVRKAFKVHIDEVLLRIGGKKLEPCTAGVIFQCGPRQIVDKTPFPRTINRGCASELLCCLLGGVPVAGGQARGFSEGPVHRDDAVVSDCPQAEKVTDRGATHFASVSAFASASASASAAVAIAIAIDVAIFAVRTAPALASAAQRVPSPAELHVLDRPTAPRSAAAAAAAAAASMEPINIAVIGANGVGKSAFVQRALRLPRPPILNTTSLRQDFEGVPYVVTLIELDLEVFDVDPAQPVQWPKQISGHTLPPMDGVLMLYDVMNKDSIRDLPQTMAALAHSSLPTIIVATKCDAPENVRQLDTSGVASAFPTCICDFKTSVNVPNSARECLQAMLKAAITSRCGKRAEPQPPRRRAVSVANLEAPPNTPHSRPASEHSIAKHSRASAEFSLLRGVAAASDGHPRAQSRSPRPEHRNQASHIATSPASDAPDDGTRQTVWSMLRTPGVRLDAAQDSFLDVDESDADSYRYSDDIPILQRNDEGVPERPAKPLFSAILARLDRVKADDTAHYLTKTETQLRIVEAVAKWLSQYPGDFARPTTKRKLEDLVRHFSTEPVFSAAAQQMRADLETKVVENDDTGWARSDDIEDEESTIDEARSSQADSRRPSEMADSMSSVQVDDSASSVPRRVSQSSELSMSDREAGRSPARFQFHSFEDYEREAATIVTTATLSLNKFRYHIFMDIDSDDMAEEMTRMDWVMFSSIRIRDLVRHVSLSMEQRERCRSLKNVNRMIQHFNHIAQWVANMVLIRDKAKHRAPCLEKFMVIALKLRQLNNYNGLAAVLAGINGTAVHRLAQTRALVSHDVQKRFARLVLLMGSHKSHFAYRLAWENSPLPRIPFIPLHRRDLVSAEEGSRTFVGPGGDRINWRKFEVLGEVLLPVMRSQGQPYPNLNRHEASRELILDCRIVGDDEDLYQRSVQVEPTSSIGAESTRKKFAWLVK</sequence>
<name>A0AAD9I7V8_9PEZI</name>
<organism evidence="5 6">
    <name type="scientific">Phyllachora maydis</name>
    <dbReference type="NCBI Taxonomy" id="1825666"/>
    <lineage>
        <taxon>Eukaryota</taxon>
        <taxon>Fungi</taxon>
        <taxon>Dikarya</taxon>
        <taxon>Ascomycota</taxon>
        <taxon>Pezizomycotina</taxon>
        <taxon>Sordariomycetes</taxon>
        <taxon>Sordariomycetidae</taxon>
        <taxon>Phyllachorales</taxon>
        <taxon>Phyllachoraceae</taxon>
        <taxon>Phyllachora</taxon>
    </lineage>
</organism>
<protein>
    <recommendedName>
        <fullName evidence="4">Ras-GEF domain-containing protein</fullName>
    </recommendedName>
</protein>
<comment type="caution">
    <text evidence="5">The sequence shown here is derived from an EMBL/GenBank/DDBJ whole genome shotgun (WGS) entry which is preliminary data.</text>
</comment>
<dbReference type="SUPFAM" id="SSF48366">
    <property type="entry name" value="Ras GEF"/>
    <property type="match status" value="1"/>
</dbReference>